<protein>
    <submittedName>
        <fullName evidence="1">Uncharacterized protein</fullName>
    </submittedName>
</protein>
<evidence type="ECO:0000313" key="2">
    <source>
        <dbReference type="Proteomes" id="UP000004625"/>
    </source>
</evidence>
<evidence type="ECO:0000313" key="1">
    <source>
        <dbReference type="EMBL" id="EHM00176.1"/>
    </source>
</evidence>
<dbReference type="HOGENOM" id="CLU_3081178_0_0_9"/>
<proteinExistence type="predicted"/>
<dbReference type="Proteomes" id="UP000004625">
    <property type="component" value="Unassembled WGS sequence"/>
</dbReference>
<accession>G9ZLU3</accession>
<comment type="caution">
    <text evidence="1">The sequence shown here is derived from an EMBL/GenBank/DDBJ whole genome shotgun (WGS) entry which is preliminary data.</text>
</comment>
<sequence length="52" mass="6029">MSEKVKHFASVPKYSEKVKIWGAKQANFKIMGLLTEFQSLVRYHDDINWDGG</sequence>
<dbReference type="AlphaFoldDB" id="G9ZLU3"/>
<reference evidence="1 2" key="1">
    <citation type="submission" date="2011-09" db="EMBL/GenBank/DDBJ databases">
        <authorList>
            <person name="Weinstock G."/>
            <person name="Sodergren E."/>
            <person name="Clifton S."/>
            <person name="Fulton L."/>
            <person name="Fulton B."/>
            <person name="Courtney L."/>
            <person name="Fronick C."/>
            <person name="Harrison M."/>
            <person name="Strong C."/>
            <person name="Farmer C."/>
            <person name="Delahaunty K."/>
            <person name="Markovic C."/>
            <person name="Hall O."/>
            <person name="Minx P."/>
            <person name="Tomlinson C."/>
            <person name="Mitreva M."/>
            <person name="Hou S."/>
            <person name="Chen J."/>
            <person name="Wollam A."/>
            <person name="Pepin K.H."/>
            <person name="Johnson M."/>
            <person name="Bhonagiri V."/>
            <person name="Zhang X."/>
            <person name="Suruliraj S."/>
            <person name="Warren W."/>
            <person name="Chinwalla A."/>
            <person name="Mardis E.R."/>
            <person name="Wilson R.K."/>
        </authorList>
    </citation>
    <scope>NUCLEOTIDE SEQUENCE [LARGE SCALE GENOMIC DNA]</scope>
    <source>
        <strain evidence="1 2">F0439</strain>
    </source>
</reference>
<organism evidence="1 2">
    <name type="scientific">Lentilactobacillus parafarraginis F0439</name>
    <dbReference type="NCBI Taxonomy" id="797515"/>
    <lineage>
        <taxon>Bacteria</taxon>
        <taxon>Bacillati</taxon>
        <taxon>Bacillota</taxon>
        <taxon>Bacilli</taxon>
        <taxon>Lactobacillales</taxon>
        <taxon>Lactobacillaceae</taxon>
        <taxon>Lentilactobacillus</taxon>
    </lineage>
</organism>
<gene>
    <name evidence="1" type="ORF">HMPREF9103_00691</name>
</gene>
<keyword evidence="2" id="KW-1185">Reference proteome</keyword>
<name>G9ZLU3_9LACO</name>
<dbReference type="STRING" id="797515.HMPREF9103_00691"/>
<dbReference type="EMBL" id="AGEY01000029">
    <property type="protein sequence ID" value="EHM00176.1"/>
    <property type="molecule type" value="Genomic_DNA"/>
</dbReference>
<dbReference type="PATRIC" id="fig|797515.3.peg.640"/>